<comment type="caution">
    <text evidence="2">The sequence shown here is derived from an EMBL/GenBank/DDBJ whole genome shotgun (WGS) entry which is preliminary data.</text>
</comment>
<dbReference type="Proteomes" id="UP001210925">
    <property type="component" value="Unassembled WGS sequence"/>
</dbReference>
<evidence type="ECO:0000313" key="2">
    <source>
        <dbReference type="EMBL" id="KAJ3257124.1"/>
    </source>
</evidence>
<name>A0AAD5UFX6_9FUNG</name>
<gene>
    <name evidence="2" type="ORF">HK103_004952</name>
</gene>
<evidence type="ECO:0000313" key="3">
    <source>
        <dbReference type="Proteomes" id="UP001210925"/>
    </source>
</evidence>
<dbReference type="EMBL" id="JADGKB010000042">
    <property type="protein sequence ID" value="KAJ3257124.1"/>
    <property type="molecule type" value="Genomic_DNA"/>
</dbReference>
<feature type="region of interest" description="Disordered" evidence="1">
    <location>
        <begin position="366"/>
        <end position="393"/>
    </location>
</feature>
<evidence type="ECO:0000256" key="1">
    <source>
        <dbReference type="SAM" id="MobiDB-lite"/>
    </source>
</evidence>
<dbReference type="AlphaFoldDB" id="A0AAD5UFX6"/>
<proteinExistence type="predicted"/>
<accession>A0AAD5UFX6</accession>
<sequence>MAKRVDIATAPVSNQSNFNRSKVDRDDYLSKTAPAVLKAEPNRFFIPAISPATQKQNYRLANLIKLLQKSNTNDRLPKINGVEANEFNRDSMAVAFDKNWSELMKLIGNKNINAQDYAKLLNDSDSGIDFTPNADDYGDIHQNRMNIDVKKQIANAAGPLATMNINQQSQKSIIGRKPVRAIMNDLSKRIQMLKTNPVQWEILQQKVVGYTRQTKSAGDHIHLNKKLAWEANLKRAQIETQTTHAARMSNLKRNRAAIVIQRWYRKFLYAKVEEMKRKALIVIGKAFKVFYVKWKNARLRLASDIIQSFFQEVYDVSKLMKIVKKYRFSVIKAQRYCKTFLKIRECRIVAISKHWENMEGVWWSQRGKGGKGSTSELDDKKPKSKKKKKKEDDKISLRIAENIKHRVILENLVERRKAYLKALIEKQKENAEAKVIVK</sequence>
<reference evidence="2" key="1">
    <citation type="submission" date="2020-05" db="EMBL/GenBank/DDBJ databases">
        <title>Phylogenomic resolution of chytrid fungi.</title>
        <authorList>
            <person name="Stajich J.E."/>
            <person name="Amses K."/>
            <person name="Simmons R."/>
            <person name="Seto K."/>
            <person name="Myers J."/>
            <person name="Bonds A."/>
            <person name="Quandt C.A."/>
            <person name="Barry K."/>
            <person name="Liu P."/>
            <person name="Grigoriev I."/>
            <person name="Longcore J.E."/>
            <person name="James T.Y."/>
        </authorList>
    </citation>
    <scope>NUCLEOTIDE SEQUENCE</scope>
    <source>
        <strain evidence="2">PLAUS21</strain>
    </source>
</reference>
<keyword evidence="3" id="KW-1185">Reference proteome</keyword>
<organism evidence="2 3">
    <name type="scientific">Boothiomyces macroporosus</name>
    <dbReference type="NCBI Taxonomy" id="261099"/>
    <lineage>
        <taxon>Eukaryota</taxon>
        <taxon>Fungi</taxon>
        <taxon>Fungi incertae sedis</taxon>
        <taxon>Chytridiomycota</taxon>
        <taxon>Chytridiomycota incertae sedis</taxon>
        <taxon>Chytridiomycetes</taxon>
        <taxon>Rhizophydiales</taxon>
        <taxon>Terramycetaceae</taxon>
        <taxon>Boothiomyces</taxon>
    </lineage>
</organism>
<protein>
    <submittedName>
        <fullName evidence="2">Uncharacterized protein</fullName>
    </submittedName>
</protein>